<comment type="caution">
    <text evidence="12">The sequence shown here is derived from an EMBL/GenBank/DDBJ whole genome shotgun (WGS) entry which is preliminary data.</text>
</comment>
<dbReference type="PANTHER" id="PTHR30036">
    <property type="entry name" value="D-XYLOSE-BINDING PERIPLASMIC PROTEIN"/>
    <property type="match status" value="1"/>
</dbReference>
<evidence type="ECO:0000256" key="7">
    <source>
        <dbReference type="ARBA" id="ARBA00022837"/>
    </source>
</evidence>
<dbReference type="SUPFAM" id="SSF53822">
    <property type="entry name" value="Periplasmic binding protein-like I"/>
    <property type="match status" value="1"/>
</dbReference>
<keyword evidence="2" id="KW-0813">Transport</keyword>
<evidence type="ECO:0000256" key="8">
    <source>
        <dbReference type="ARBA" id="ARBA00034323"/>
    </source>
</evidence>
<evidence type="ECO:0000256" key="9">
    <source>
        <dbReference type="ARBA" id="ARBA00034344"/>
    </source>
</evidence>
<feature type="signal peptide" evidence="10">
    <location>
        <begin position="1"/>
        <end position="23"/>
    </location>
</feature>
<reference evidence="12 13" key="1">
    <citation type="submission" date="2022-06" db="EMBL/GenBank/DDBJ databases">
        <authorList>
            <person name="Jeon C.O."/>
        </authorList>
    </citation>
    <scope>NUCLEOTIDE SEQUENCE [LARGE SCALE GENOMIC DNA]</scope>
    <source>
        <strain evidence="12 13">KCTC 13943</strain>
    </source>
</reference>
<keyword evidence="4" id="KW-0479">Metal-binding</keyword>
<keyword evidence="7" id="KW-0106">Calcium</keyword>
<keyword evidence="5 10" id="KW-0732">Signal</keyword>
<comment type="subunit">
    <text evidence="8">The ABC transporter complex is composed of one ATP-binding protein (MglA), two transmembrane proteins (MglC) and a solute-binding protein (MglB).</text>
</comment>
<dbReference type="InterPro" id="IPR028082">
    <property type="entry name" value="Peripla_BP_I"/>
</dbReference>
<evidence type="ECO:0000256" key="1">
    <source>
        <dbReference type="ARBA" id="ARBA00004196"/>
    </source>
</evidence>
<dbReference type="Gene3D" id="3.40.50.2300">
    <property type="match status" value="2"/>
</dbReference>
<feature type="domain" description="Periplasmic binding protein" evidence="11">
    <location>
        <begin position="49"/>
        <end position="320"/>
    </location>
</feature>
<evidence type="ECO:0000256" key="5">
    <source>
        <dbReference type="ARBA" id="ARBA00022729"/>
    </source>
</evidence>
<dbReference type="NCBIfam" id="NF011924">
    <property type="entry name" value="PRK15395.1"/>
    <property type="match status" value="1"/>
</dbReference>
<keyword evidence="3" id="KW-0762">Sugar transport</keyword>
<sequence>MLKKKKGLMLSLTVASSILLATACSSSTTSSTASSSKDSGGSLPAVGATIYKFDDNFMSYVRRSMEDEAKGKVNLMLNDSQNDQSKQMEQVDTLIAKGAKSLAINLVDPKSAQTIIDKAKPKNIPVIFFNKEPDASVMKGYDKAYYVGTTSSESGILQGEMIAKAWEANKDKWDKNHDGVLQYVLLKGEPGHPDAEARTKYVIDTLKSKGIKVQELAMDTAMWDATKATEKMDAWLAKYSDKIEFVIANNDGMALGAIASLEKAGYFTNDKYMPVVGVDAIPEALDMIDKGKMVGTVLNDAKNQGKATIDLAINAANGKDVLAGTNWKLDDSKAVRVPYVIVTKDNIQVGRDAYK</sequence>
<keyword evidence="6" id="KW-0574">Periplasm</keyword>
<evidence type="ECO:0000256" key="2">
    <source>
        <dbReference type="ARBA" id="ARBA00022448"/>
    </source>
</evidence>
<dbReference type="InterPro" id="IPR050555">
    <property type="entry name" value="Bact_Solute-Bind_Prot2"/>
</dbReference>
<evidence type="ECO:0000256" key="10">
    <source>
        <dbReference type="SAM" id="SignalP"/>
    </source>
</evidence>
<dbReference type="PROSITE" id="PS51257">
    <property type="entry name" value="PROKAR_LIPOPROTEIN"/>
    <property type="match status" value="1"/>
</dbReference>
<organism evidence="12 13">
    <name type="scientific">Neobacillus pocheonensis</name>
    <dbReference type="NCBI Taxonomy" id="363869"/>
    <lineage>
        <taxon>Bacteria</taxon>
        <taxon>Bacillati</taxon>
        <taxon>Bacillota</taxon>
        <taxon>Bacilli</taxon>
        <taxon>Bacillales</taxon>
        <taxon>Bacillaceae</taxon>
        <taxon>Neobacillus</taxon>
    </lineage>
</organism>
<evidence type="ECO:0000256" key="6">
    <source>
        <dbReference type="ARBA" id="ARBA00022764"/>
    </source>
</evidence>
<protein>
    <recommendedName>
        <fullName evidence="9">D-galactose/methyl-galactoside binding periplasmic protein MglB</fullName>
    </recommendedName>
</protein>
<dbReference type="InterPro" id="IPR044085">
    <property type="entry name" value="MglB-like_PBP1"/>
</dbReference>
<feature type="chain" id="PRO_5045287270" description="D-galactose/methyl-galactoside binding periplasmic protein MglB" evidence="10">
    <location>
        <begin position="24"/>
        <end position="355"/>
    </location>
</feature>
<evidence type="ECO:0000259" key="11">
    <source>
        <dbReference type="Pfam" id="PF13407"/>
    </source>
</evidence>
<name>A0ABT0WJF6_9BACI</name>
<evidence type="ECO:0000256" key="3">
    <source>
        <dbReference type="ARBA" id="ARBA00022597"/>
    </source>
</evidence>
<proteinExistence type="predicted"/>
<evidence type="ECO:0000313" key="13">
    <source>
        <dbReference type="Proteomes" id="UP001523262"/>
    </source>
</evidence>
<dbReference type="InterPro" id="IPR025997">
    <property type="entry name" value="SBP_2_dom"/>
</dbReference>
<comment type="subcellular location">
    <subcellularLocation>
        <location evidence="1">Cell envelope</location>
    </subcellularLocation>
</comment>
<evidence type="ECO:0000313" key="12">
    <source>
        <dbReference type="EMBL" id="MCM2536209.1"/>
    </source>
</evidence>
<accession>A0ABT0WJF6</accession>
<dbReference type="PANTHER" id="PTHR30036:SF2">
    <property type="entry name" value="D-GALACTOSE_METHYL-GALACTOSIDE BINDING PERIPLASMIC PROTEIN MGLB"/>
    <property type="match status" value="1"/>
</dbReference>
<evidence type="ECO:0000256" key="4">
    <source>
        <dbReference type="ARBA" id="ARBA00022723"/>
    </source>
</evidence>
<keyword evidence="13" id="KW-1185">Reference proteome</keyword>
<gene>
    <name evidence="12" type="primary">mglB</name>
    <name evidence="12" type="ORF">NDK43_32950</name>
</gene>
<dbReference type="Pfam" id="PF13407">
    <property type="entry name" value="Peripla_BP_4"/>
    <property type="match status" value="1"/>
</dbReference>
<dbReference type="CDD" id="cd01539">
    <property type="entry name" value="PBP1_GGBP"/>
    <property type="match status" value="1"/>
</dbReference>
<dbReference type="EMBL" id="JAMQCR010000004">
    <property type="protein sequence ID" value="MCM2536209.1"/>
    <property type="molecule type" value="Genomic_DNA"/>
</dbReference>
<dbReference type="Proteomes" id="UP001523262">
    <property type="component" value="Unassembled WGS sequence"/>
</dbReference>